<reference evidence="3" key="1">
    <citation type="journal article" date="2008" name="Appl. Environ. Microbiol.">
        <title>Forest soil metagenome gene cluster involved in antifungal activity expression in Escherichia coli.</title>
        <authorList>
            <person name="Chung E.J."/>
            <person name="Lim H.K."/>
            <person name="Kim J.C."/>
            <person name="Choi G.J."/>
            <person name="Park E.J."/>
            <person name="Lee M.H."/>
            <person name="Chung Y.R."/>
            <person name="Lee S.W."/>
        </authorList>
    </citation>
    <scope>NUCLEOTIDE SEQUENCE</scope>
</reference>
<organism evidence="3">
    <name type="scientific">uncultured bacterium pEAF66</name>
    <dbReference type="NCBI Taxonomy" id="480414"/>
    <lineage>
        <taxon>Bacteria</taxon>
        <taxon>environmental samples</taxon>
    </lineage>
</organism>
<dbReference type="SUPFAM" id="SSF51735">
    <property type="entry name" value="NAD(P)-binding Rossmann-fold domains"/>
    <property type="match status" value="1"/>
</dbReference>
<dbReference type="PRINTS" id="PR00081">
    <property type="entry name" value="GDHRDH"/>
</dbReference>
<sequence length="258" mass="27354">MTMMLDTKVALVTGAGNGIGAAAARLLCERKIHTLILLDLSTAAIDTLATELQGSGTRVLCCSADISDRAALRAALKPIVARTGKIDILVNSAGIADENEPEQEDIWRRVLDVNVHGTYFVTLEALDAMPDGGRIVNVASILGRAGNVRNTAYCTSKHAMLGFTKSLALDVASRKITVNAVLPAWVDTPMLRREMGLQAEKIGAELDQMLRNARKKIPLRSLVQSGEVAAMIGYLVSDAASSVTAQSFTIDGGFTCGV</sequence>
<dbReference type="GO" id="GO:0016616">
    <property type="term" value="F:oxidoreductase activity, acting on the CH-OH group of donors, NAD or NADP as acceptor"/>
    <property type="evidence" value="ECO:0007669"/>
    <property type="project" value="UniProtKB-ARBA"/>
</dbReference>
<protein>
    <submittedName>
        <fullName evidence="3">Putative oxidoreductase</fullName>
    </submittedName>
</protein>
<dbReference type="InterPro" id="IPR020904">
    <property type="entry name" value="Sc_DH/Rdtase_CS"/>
</dbReference>
<evidence type="ECO:0000256" key="1">
    <source>
        <dbReference type="ARBA" id="ARBA00006484"/>
    </source>
</evidence>
<dbReference type="CDD" id="cd05233">
    <property type="entry name" value="SDR_c"/>
    <property type="match status" value="1"/>
</dbReference>
<dbReference type="PANTHER" id="PTHR42760:SF40">
    <property type="entry name" value="3-OXOACYL-[ACYL-CARRIER-PROTEIN] REDUCTASE, CHLOROPLASTIC"/>
    <property type="match status" value="1"/>
</dbReference>
<accession>B0LFU4</accession>
<dbReference type="FunFam" id="3.40.50.720:FF:000084">
    <property type="entry name" value="Short-chain dehydrogenase reductase"/>
    <property type="match status" value="1"/>
</dbReference>
<dbReference type="PANTHER" id="PTHR42760">
    <property type="entry name" value="SHORT-CHAIN DEHYDROGENASES/REDUCTASES FAMILY MEMBER"/>
    <property type="match status" value="1"/>
</dbReference>
<feature type="domain" description="Ketoreductase" evidence="2">
    <location>
        <begin position="8"/>
        <end position="188"/>
    </location>
</feature>
<dbReference type="SMART" id="SM00822">
    <property type="entry name" value="PKS_KR"/>
    <property type="match status" value="1"/>
</dbReference>
<dbReference type="Gene3D" id="3.40.50.720">
    <property type="entry name" value="NAD(P)-binding Rossmann-like Domain"/>
    <property type="match status" value="1"/>
</dbReference>
<dbReference type="InterPro" id="IPR036291">
    <property type="entry name" value="NAD(P)-bd_dom_sf"/>
</dbReference>
<dbReference type="InterPro" id="IPR002347">
    <property type="entry name" value="SDR_fam"/>
</dbReference>
<dbReference type="Pfam" id="PF13561">
    <property type="entry name" value="adh_short_C2"/>
    <property type="match status" value="1"/>
</dbReference>
<comment type="similarity">
    <text evidence="1">Belongs to the short-chain dehydrogenases/reductases (SDR) family.</text>
</comment>
<dbReference type="EMBL" id="EU099626">
    <property type="protein sequence ID" value="ABW82989.1"/>
    <property type="molecule type" value="Genomic_DNA"/>
</dbReference>
<dbReference type="AlphaFoldDB" id="B0LFU4"/>
<dbReference type="PRINTS" id="PR00080">
    <property type="entry name" value="SDRFAMILY"/>
</dbReference>
<dbReference type="InterPro" id="IPR057326">
    <property type="entry name" value="KR_dom"/>
</dbReference>
<dbReference type="PROSITE" id="PS00061">
    <property type="entry name" value="ADH_SHORT"/>
    <property type="match status" value="1"/>
</dbReference>
<proteinExistence type="inferred from homology"/>
<dbReference type="GO" id="GO:0030497">
    <property type="term" value="P:fatty acid elongation"/>
    <property type="evidence" value="ECO:0007669"/>
    <property type="project" value="TreeGrafter"/>
</dbReference>
<evidence type="ECO:0000259" key="2">
    <source>
        <dbReference type="SMART" id="SM00822"/>
    </source>
</evidence>
<name>B0LFU4_9BACT</name>
<evidence type="ECO:0000313" key="3">
    <source>
        <dbReference type="EMBL" id="ABW82989.1"/>
    </source>
</evidence>